<comment type="caution">
    <text evidence="3">The sequence shown here is derived from an EMBL/GenBank/DDBJ whole genome shotgun (WGS) entry which is preliminary data.</text>
</comment>
<dbReference type="PANTHER" id="PTHR13947">
    <property type="entry name" value="GNAT FAMILY N-ACETYLTRANSFERASE"/>
    <property type="match status" value="1"/>
</dbReference>
<proteinExistence type="predicted"/>
<keyword evidence="4" id="KW-1185">Reference proteome</keyword>
<dbReference type="EC" id="2.3.-.-" evidence="3"/>
<feature type="domain" description="N-acetyltransferase" evidence="2">
    <location>
        <begin position="2"/>
        <end position="172"/>
    </location>
</feature>
<dbReference type="InterPro" id="IPR050769">
    <property type="entry name" value="NAT_camello-type"/>
</dbReference>
<name>A0ABW7H988_9BURK</name>
<protein>
    <submittedName>
        <fullName evidence="3">GNAT family N-acetyltransferase</fullName>
        <ecNumber evidence="3">2.3.-.-</ecNumber>
    </submittedName>
</protein>
<evidence type="ECO:0000313" key="4">
    <source>
        <dbReference type="Proteomes" id="UP001606134"/>
    </source>
</evidence>
<evidence type="ECO:0000256" key="1">
    <source>
        <dbReference type="ARBA" id="ARBA00022679"/>
    </source>
</evidence>
<dbReference type="EMBL" id="JBIGIC010000003">
    <property type="protein sequence ID" value="MFG6486482.1"/>
    <property type="molecule type" value="Genomic_DNA"/>
</dbReference>
<dbReference type="InterPro" id="IPR000182">
    <property type="entry name" value="GNAT_dom"/>
</dbReference>
<dbReference type="Proteomes" id="UP001606134">
    <property type="component" value="Unassembled WGS sequence"/>
</dbReference>
<accession>A0ABW7H988</accession>
<dbReference type="PROSITE" id="PS51186">
    <property type="entry name" value="GNAT"/>
    <property type="match status" value="1"/>
</dbReference>
<evidence type="ECO:0000259" key="2">
    <source>
        <dbReference type="PROSITE" id="PS51186"/>
    </source>
</evidence>
<dbReference type="Pfam" id="PF00583">
    <property type="entry name" value="Acetyltransf_1"/>
    <property type="match status" value="1"/>
</dbReference>
<keyword evidence="1 3" id="KW-0808">Transferase</keyword>
<dbReference type="Gene3D" id="3.40.630.30">
    <property type="match status" value="1"/>
</dbReference>
<dbReference type="GO" id="GO:0016746">
    <property type="term" value="F:acyltransferase activity"/>
    <property type="evidence" value="ECO:0007669"/>
    <property type="project" value="UniProtKB-KW"/>
</dbReference>
<dbReference type="InterPro" id="IPR016181">
    <property type="entry name" value="Acyl_CoA_acyltransferase"/>
</dbReference>
<evidence type="ECO:0000313" key="3">
    <source>
        <dbReference type="EMBL" id="MFG6486482.1"/>
    </source>
</evidence>
<dbReference type="RefSeq" id="WP_394407595.1">
    <property type="nucleotide sequence ID" value="NZ_JBIGIC010000003.1"/>
</dbReference>
<keyword evidence="3" id="KW-0012">Acyltransferase</keyword>
<gene>
    <name evidence="3" type="ORF">ACG04R_07370</name>
</gene>
<dbReference type="CDD" id="cd04301">
    <property type="entry name" value="NAT_SF"/>
    <property type="match status" value="1"/>
</dbReference>
<dbReference type="SUPFAM" id="SSF55729">
    <property type="entry name" value="Acyl-CoA N-acyltransferases (Nat)"/>
    <property type="match status" value="1"/>
</dbReference>
<sequence length="174" mass="18419">MLTIRPLATSDCLNELTALLHTSYASLAAQGWNFTAVDQPVHVTRERLAGAQGFVAELGGRLVGTVAVRGPKPAGEAYIGDPSPPLYTTPGTAILSQLAVHPDCRGQGVGERLIDAAEAWARAQGFAQIALDTAEPAAALRRRYERRGYITVGGVQWQGKTYASVLMTKALSAC</sequence>
<dbReference type="PANTHER" id="PTHR13947:SF37">
    <property type="entry name" value="LD18367P"/>
    <property type="match status" value="1"/>
</dbReference>
<reference evidence="3 4" key="1">
    <citation type="submission" date="2024-08" db="EMBL/GenBank/DDBJ databases">
        <authorList>
            <person name="Lu H."/>
        </authorList>
    </citation>
    <scope>NUCLEOTIDE SEQUENCE [LARGE SCALE GENOMIC DNA]</scope>
    <source>
        <strain evidence="3 4">BYS78W</strain>
    </source>
</reference>
<organism evidence="3 4">
    <name type="scientific">Pelomonas candidula</name>
    <dbReference type="NCBI Taxonomy" id="3299025"/>
    <lineage>
        <taxon>Bacteria</taxon>
        <taxon>Pseudomonadati</taxon>
        <taxon>Pseudomonadota</taxon>
        <taxon>Betaproteobacteria</taxon>
        <taxon>Burkholderiales</taxon>
        <taxon>Sphaerotilaceae</taxon>
        <taxon>Roseateles</taxon>
    </lineage>
</organism>